<sequence length="293" mass="32428">MAGKDIDACVPREQLSKTFSHVSHVIFDLDGTLLDTESLVDEVLEEVVARYGKEWDGRGAQKRLGKRPLEASVSVVEDYELPCSALHFNNEVVASLQSRWVRARPLPGAVRLVKHLHDHCIPVAIASRINLLLQNGKPAPDIFLEAARRLNAEPSKCLVIEDAPAGVVAGKAAGMQVVAVPSMPSKDAFLLYSSADLILPSLLIFQCEVWGLPPINDKYQLLVANDDSHGIYNMQEPWILHDIAEDFDGEELRLIIVGCIRPEVLRIRSSIMNPYFSHSNACDDPFYLLLASN</sequence>
<protein>
    <recommendedName>
        <fullName evidence="3">Riboflavin kinase</fullName>
    </recommendedName>
</protein>
<dbReference type="PANTHER" id="PTHR18901">
    <property type="entry name" value="2-DEOXYGLUCOSE-6-PHOSPHATE PHOSPHATASE 2"/>
    <property type="match status" value="1"/>
</dbReference>
<dbReference type="InterPro" id="IPR023214">
    <property type="entry name" value="HAD_sf"/>
</dbReference>
<dbReference type="AlphaFoldDB" id="A0A7I4BVH4"/>
<dbReference type="InterPro" id="IPR036412">
    <property type="entry name" value="HAD-like_sf"/>
</dbReference>
<name>A0A7I4BVH4_PHYPA</name>
<dbReference type="Proteomes" id="UP000006727">
    <property type="component" value="Chromosome 1"/>
</dbReference>
<dbReference type="SUPFAM" id="SSF56784">
    <property type="entry name" value="HAD-like"/>
    <property type="match status" value="1"/>
</dbReference>
<dbReference type="NCBIfam" id="TIGR01509">
    <property type="entry name" value="HAD-SF-IA-v3"/>
    <property type="match status" value="1"/>
</dbReference>
<dbReference type="InterPro" id="IPR023198">
    <property type="entry name" value="PGP-like_dom2"/>
</dbReference>
<dbReference type="FunFam" id="1.10.150.240:FF:000001">
    <property type="entry name" value="Haloacid dehalogenase-like hydrolase domain"/>
    <property type="match status" value="1"/>
</dbReference>
<reference evidence="1 2" key="2">
    <citation type="journal article" date="2018" name="Plant J.">
        <title>The Physcomitrella patens chromosome-scale assembly reveals moss genome structure and evolution.</title>
        <authorList>
            <person name="Lang D."/>
            <person name="Ullrich K.K."/>
            <person name="Murat F."/>
            <person name="Fuchs J."/>
            <person name="Jenkins J."/>
            <person name="Haas F.B."/>
            <person name="Piednoel M."/>
            <person name="Gundlach H."/>
            <person name="Van Bel M."/>
            <person name="Meyberg R."/>
            <person name="Vives C."/>
            <person name="Morata J."/>
            <person name="Symeonidi A."/>
            <person name="Hiss M."/>
            <person name="Muchero W."/>
            <person name="Kamisugi Y."/>
            <person name="Saleh O."/>
            <person name="Blanc G."/>
            <person name="Decker E.L."/>
            <person name="van Gessel N."/>
            <person name="Grimwood J."/>
            <person name="Hayes R.D."/>
            <person name="Graham S.W."/>
            <person name="Gunter L.E."/>
            <person name="McDaniel S.F."/>
            <person name="Hoernstein S.N.W."/>
            <person name="Larsson A."/>
            <person name="Li F.W."/>
            <person name="Perroud P.F."/>
            <person name="Phillips J."/>
            <person name="Ranjan P."/>
            <person name="Rokshar D.S."/>
            <person name="Rothfels C.J."/>
            <person name="Schneider L."/>
            <person name="Shu S."/>
            <person name="Stevenson D.W."/>
            <person name="Thummler F."/>
            <person name="Tillich M."/>
            <person name="Villarreal Aguilar J.C."/>
            <person name="Widiez T."/>
            <person name="Wong G.K."/>
            <person name="Wymore A."/>
            <person name="Zhang Y."/>
            <person name="Zimmer A.D."/>
            <person name="Quatrano R.S."/>
            <person name="Mayer K.F.X."/>
            <person name="Goodstein D."/>
            <person name="Casacuberta J.M."/>
            <person name="Vandepoele K."/>
            <person name="Reski R."/>
            <person name="Cuming A.C."/>
            <person name="Tuskan G.A."/>
            <person name="Maumus F."/>
            <person name="Salse J."/>
            <person name="Schmutz J."/>
            <person name="Rensing S.A."/>
        </authorList>
    </citation>
    <scope>NUCLEOTIDE SEQUENCE [LARGE SCALE GENOMIC DNA]</scope>
    <source>
        <strain evidence="1 2">cv. Gransden 2004</strain>
    </source>
</reference>
<dbReference type="Gramene" id="Pp3c1_26770V3.2">
    <property type="protein sequence ID" value="Pp3c1_26770V3.2"/>
    <property type="gene ID" value="Pp3c1_26770"/>
</dbReference>
<evidence type="ECO:0000313" key="1">
    <source>
        <dbReference type="EnsemblPlants" id="Pp3c1_26770V3.2"/>
    </source>
</evidence>
<accession>A0A7I4BVH4</accession>
<keyword evidence="2" id="KW-1185">Reference proteome</keyword>
<reference evidence="1 2" key="1">
    <citation type="journal article" date="2008" name="Science">
        <title>The Physcomitrella genome reveals evolutionary insights into the conquest of land by plants.</title>
        <authorList>
            <person name="Rensing S."/>
            <person name="Lang D."/>
            <person name="Zimmer A."/>
            <person name="Terry A."/>
            <person name="Salamov A."/>
            <person name="Shapiro H."/>
            <person name="Nishiyama T."/>
            <person name="Perroud P.-F."/>
            <person name="Lindquist E."/>
            <person name="Kamisugi Y."/>
            <person name="Tanahashi T."/>
            <person name="Sakakibara K."/>
            <person name="Fujita T."/>
            <person name="Oishi K."/>
            <person name="Shin-I T."/>
            <person name="Kuroki Y."/>
            <person name="Toyoda A."/>
            <person name="Suzuki Y."/>
            <person name="Hashimoto A."/>
            <person name="Yamaguchi K."/>
            <person name="Sugano A."/>
            <person name="Kohara Y."/>
            <person name="Fujiyama A."/>
            <person name="Anterola A."/>
            <person name="Aoki S."/>
            <person name="Ashton N."/>
            <person name="Barbazuk W.B."/>
            <person name="Barker E."/>
            <person name="Bennetzen J."/>
            <person name="Bezanilla M."/>
            <person name="Blankenship R."/>
            <person name="Cho S.H."/>
            <person name="Dutcher S."/>
            <person name="Estelle M."/>
            <person name="Fawcett J.A."/>
            <person name="Gundlach H."/>
            <person name="Hanada K."/>
            <person name="Heyl A."/>
            <person name="Hicks K.A."/>
            <person name="Hugh J."/>
            <person name="Lohr M."/>
            <person name="Mayer K."/>
            <person name="Melkozernov A."/>
            <person name="Murata T."/>
            <person name="Nelson D."/>
            <person name="Pils B."/>
            <person name="Prigge M."/>
            <person name="Reiss B."/>
            <person name="Renner T."/>
            <person name="Rombauts S."/>
            <person name="Rushton P."/>
            <person name="Sanderfoot A."/>
            <person name="Schween G."/>
            <person name="Shiu S.-H."/>
            <person name="Stueber K."/>
            <person name="Theodoulou F.L."/>
            <person name="Tu H."/>
            <person name="Van de Peer Y."/>
            <person name="Verrier P.J."/>
            <person name="Waters E."/>
            <person name="Wood A."/>
            <person name="Yang L."/>
            <person name="Cove D."/>
            <person name="Cuming A."/>
            <person name="Hasebe M."/>
            <person name="Lucas S."/>
            <person name="Mishler D.B."/>
            <person name="Reski R."/>
            <person name="Grigoriev I."/>
            <person name="Quatrano R.S."/>
            <person name="Boore J.L."/>
        </authorList>
    </citation>
    <scope>NUCLEOTIDE SEQUENCE [LARGE SCALE GENOMIC DNA]</scope>
    <source>
        <strain evidence="1 2">cv. Gransden 2004</strain>
    </source>
</reference>
<evidence type="ECO:0000313" key="2">
    <source>
        <dbReference type="Proteomes" id="UP000006727"/>
    </source>
</evidence>
<dbReference type="PANTHER" id="PTHR18901:SF44">
    <property type="entry name" value="OS01G0757900 PROTEIN"/>
    <property type="match status" value="1"/>
</dbReference>
<evidence type="ECO:0008006" key="3">
    <source>
        <dbReference type="Google" id="ProtNLM"/>
    </source>
</evidence>
<reference evidence="1" key="3">
    <citation type="submission" date="2020-12" db="UniProtKB">
        <authorList>
            <consortium name="EnsemblPlants"/>
        </authorList>
    </citation>
    <scope>IDENTIFICATION</scope>
</reference>
<dbReference type="GO" id="GO:0006114">
    <property type="term" value="P:glycerol biosynthetic process"/>
    <property type="evidence" value="ECO:0000318"/>
    <property type="project" value="GO_Central"/>
</dbReference>
<dbReference type="Gene3D" id="3.40.50.1000">
    <property type="entry name" value="HAD superfamily/HAD-like"/>
    <property type="match status" value="2"/>
</dbReference>
<dbReference type="InParanoid" id="A0A7I4BVH4"/>
<dbReference type="Gene3D" id="1.10.150.240">
    <property type="entry name" value="Putative phosphatase, domain 2"/>
    <property type="match status" value="1"/>
</dbReference>
<dbReference type="Pfam" id="PF00702">
    <property type="entry name" value="Hydrolase"/>
    <property type="match status" value="1"/>
</dbReference>
<dbReference type="GO" id="GO:0043136">
    <property type="term" value="F:sn-glycerol 3-phosphatase activity"/>
    <property type="evidence" value="ECO:0000318"/>
    <property type="project" value="GO_Central"/>
</dbReference>
<dbReference type="EnsemblPlants" id="Pp3c1_26770V3.2">
    <property type="protein sequence ID" value="Pp3c1_26770V3.2"/>
    <property type="gene ID" value="Pp3c1_26770"/>
</dbReference>
<proteinExistence type="predicted"/>
<organism evidence="1 2">
    <name type="scientific">Physcomitrium patens</name>
    <name type="common">Spreading-leaved earth moss</name>
    <name type="synonym">Physcomitrella patens</name>
    <dbReference type="NCBI Taxonomy" id="3218"/>
    <lineage>
        <taxon>Eukaryota</taxon>
        <taxon>Viridiplantae</taxon>
        <taxon>Streptophyta</taxon>
        <taxon>Embryophyta</taxon>
        <taxon>Bryophyta</taxon>
        <taxon>Bryophytina</taxon>
        <taxon>Bryopsida</taxon>
        <taxon>Funariidae</taxon>
        <taxon>Funariales</taxon>
        <taxon>Funariaceae</taxon>
        <taxon>Physcomitrium</taxon>
    </lineage>
</organism>
<dbReference type="InterPro" id="IPR006439">
    <property type="entry name" value="HAD-SF_hydro_IA"/>
</dbReference>
<dbReference type="EMBL" id="ABEU02000001">
    <property type="status" value="NOT_ANNOTATED_CDS"/>
    <property type="molecule type" value="Genomic_DNA"/>
</dbReference>